<proteinExistence type="predicted"/>
<protein>
    <recommendedName>
        <fullName evidence="7">BHLH domain-containing protein</fullName>
    </recommendedName>
</protein>
<keyword evidence="3" id="KW-0805">Transcription regulation</keyword>
<accession>A0AAV5KUB3</accession>
<dbReference type="AlphaFoldDB" id="A0AAV5KUB3"/>
<dbReference type="InterPro" id="IPR011598">
    <property type="entry name" value="bHLH_dom"/>
</dbReference>
<dbReference type="GO" id="GO:0040008">
    <property type="term" value="P:regulation of growth"/>
    <property type="evidence" value="ECO:0007669"/>
    <property type="project" value="InterPro"/>
</dbReference>
<name>A0AAV5KUB3_9ROSI</name>
<dbReference type="Gene3D" id="4.10.280.10">
    <property type="entry name" value="Helix-loop-helix DNA-binding domain"/>
    <property type="match status" value="1"/>
</dbReference>
<sequence length="88" mass="10049">MSNHRSRASKITEEQLNDLILKLQTLLPQLNQGSNSRVSVSRVLKETCNHIRRLQREVDDLSDRLSQLLASVDTDGVEAEILRNLLQQ</sequence>
<evidence type="ECO:0000256" key="1">
    <source>
        <dbReference type="ARBA" id="ARBA00004123"/>
    </source>
</evidence>
<feature type="domain" description="BHLH" evidence="7">
    <location>
        <begin position="1"/>
        <end position="54"/>
    </location>
</feature>
<organism evidence="8 9">
    <name type="scientific">Rubroshorea leprosula</name>
    <dbReference type="NCBI Taxonomy" id="152421"/>
    <lineage>
        <taxon>Eukaryota</taxon>
        <taxon>Viridiplantae</taxon>
        <taxon>Streptophyta</taxon>
        <taxon>Embryophyta</taxon>
        <taxon>Tracheophyta</taxon>
        <taxon>Spermatophyta</taxon>
        <taxon>Magnoliopsida</taxon>
        <taxon>eudicotyledons</taxon>
        <taxon>Gunneridae</taxon>
        <taxon>Pentapetalae</taxon>
        <taxon>rosids</taxon>
        <taxon>malvids</taxon>
        <taxon>Malvales</taxon>
        <taxon>Dipterocarpaceae</taxon>
        <taxon>Rubroshorea</taxon>
    </lineage>
</organism>
<dbReference type="EMBL" id="BPVZ01000078">
    <property type="protein sequence ID" value="GKV28042.1"/>
    <property type="molecule type" value="Genomic_DNA"/>
</dbReference>
<keyword evidence="5" id="KW-0539">Nucleus</keyword>
<evidence type="ECO:0000256" key="6">
    <source>
        <dbReference type="SAM" id="Coils"/>
    </source>
</evidence>
<dbReference type="InterPro" id="IPR044293">
    <property type="entry name" value="PRE"/>
</dbReference>
<evidence type="ECO:0000256" key="3">
    <source>
        <dbReference type="ARBA" id="ARBA00023015"/>
    </source>
</evidence>
<evidence type="ECO:0000259" key="7">
    <source>
        <dbReference type="PROSITE" id="PS50888"/>
    </source>
</evidence>
<dbReference type="Proteomes" id="UP001054252">
    <property type="component" value="Unassembled WGS sequence"/>
</dbReference>
<keyword evidence="9" id="KW-1185">Reference proteome</keyword>
<evidence type="ECO:0000313" key="8">
    <source>
        <dbReference type="EMBL" id="GKV28042.1"/>
    </source>
</evidence>
<dbReference type="InterPro" id="IPR036638">
    <property type="entry name" value="HLH_DNA-bd_sf"/>
</dbReference>
<dbReference type="GO" id="GO:0046983">
    <property type="term" value="F:protein dimerization activity"/>
    <property type="evidence" value="ECO:0007669"/>
    <property type="project" value="InterPro"/>
</dbReference>
<dbReference type="SMART" id="SM00353">
    <property type="entry name" value="HLH"/>
    <property type="match status" value="1"/>
</dbReference>
<dbReference type="GO" id="GO:0006355">
    <property type="term" value="P:regulation of DNA-templated transcription"/>
    <property type="evidence" value="ECO:0007669"/>
    <property type="project" value="InterPro"/>
</dbReference>
<dbReference type="PROSITE" id="PS50888">
    <property type="entry name" value="BHLH"/>
    <property type="match status" value="1"/>
</dbReference>
<dbReference type="PANTHER" id="PTHR38546:SF3">
    <property type="entry name" value="DNA BINDING PROTEIN"/>
    <property type="match status" value="1"/>
</dbReference>
<comment type="subcellular location">
    <subcellularLocation>
        <location evidence="1">Nucleus</location>
    </subcellularLocation>
</comment>
<keyword evidence="6" id="KW-0175">Coiled coil</keyword>
<gene>
    <name evidence="8" type="ORF">SLEP1_g37142</name>
</gene>
<evidence type="ECO:0000256" key="4">
    <source>
        <dbReference type="ARBA" id="ARBA00023163"/>
    </source>
</evidence>
<keyword evidence="4" id="KW-0804">Transcription</keyword>
<comment type="caution">
    <text evidence="8">The sequence shown here is derived from an EMBL/GenBank/DDBJ whole genome shotgun (WGS) entry which is preliminary data.</text>
</comment>
<dbReference type="SUPFAM" id="SSF47459">
    <property type="entry name" value="HLH, helix-loop-helix DNA-binding domain"/>
    <property type="match status" value="1"/>
</dbReference>
<feature type="coiled-coil region" evidence="6">
    <location>
        <begin position="44"/>
        <end position="71"/>
    </location>
</feature>
<evidence type="ECO:0000313" key="9">
    <source>
        <dbReference type="Proteomes" id="UP001054252"/>
    </source>
</evidence>
<reference evidence="8 9" key="1">
    <citation type="journal article" date="2021" name="Commun. Biol.">
        <title>The genome of Shorea leprosula (Dipterocarpaceae) highlights the ecological relevance of drought in aseasonal tropical rainforests.</title>
        <authorList>
            <person name="Ng K.K.S."/>
            <person name="Kobayashi M.J."/>
            <person name="Fawcett J.A."/>
            <person name="Hatakeyama M."/>
            <person name="Paape T."/>
            <person name="Ng C.H."/>
            <person name="Ang C.C."/>
            <person name="Tnah L.H."/>
            <person name="Lee C.T."/>
            <person name="Nishiyama T."/>
            <person name="Sese J."/>
            <person name="O'Brien M.J."/>
            <person name="Copetti D."/>
            <person name="Mohd Noor M.I."/>
            <person name="Ong R.C."/>
            <person name="Putra M."/>
            <person name="Sireger I.Z."/>
            <person name="Indrioko S."/>
            <person name="Kosugi Y."/>
            <person name="Izuno A."/>
            <person name="Isagi Y."/>
            <person name="Lee S.L."/>
            <person name="Shimizu K.K."/>
        </authorList>
    </citation>
    <scope>NUCLEOTIDE SEQUENCE [LARGE SCALE GENOMIC DNA]</scope>
    <source>
        <strain evidence="8">214</strain>
    </source>
</reference>
<dbReference type="PANTHER" id="PTHR38546">
    <property type="entry name" value="DNA BINDING PROTEIN"/>
    <property type="match status" value="1"/>
</dbReference>
<dbReference type="Pfam" id="PF23174">
    <property type="entry name" value="bHLH_ILI"/>
    <property type="match status" value="1"/>
</dbReference>
<evidence type="ECO:0000256" key="5">
    <source>
        <dbReference type="ARBA" id="ARBA00023242"/>
    </source>
</evidence>
<evidence type="ECO:0000256" key="2">
    <source>
        <dbReference type="ARBA" id="ARBA00022604"/>
    </source>
</evidence>
<dbReference type="InterPro" id="IPR044172">
    <property type="entry name" value="ILI2-like"/>
</dbReference>
<keyword evidence="2" id="KW-0341">Growth regulation</keyword>
<dbReference type="GO" id="GO:0005634">
    <property type="term" value="C:nucleus"/>
    <property type="evidence" value="ECO:0007669"/>
    <property type="project" value="UniProtKB-SubCell"/>
</dbReference>